<proteinExistence type="predicted"/>
<dbReference type="PANTHER" id="PTHR33157">
    <property type="entry name" value="AUTONOMOUS TRANSPOSABLE ELEMENT EN-1 MOSAIC PROTEIN-RELATED"/>
    <property type="match status" value="1"/>
</dbReference>
<name>A0AAQ3PN93_PASNO</name>
<dbReference type="EMBL" id="CP144745">
    <property type="protein sequence ID" value="WVZ50878.1"/>
    <property type="molecule type" value="Genomic_DNA"/>
</dbReference>
<evidence type="ECO:0000256" key="1">
    <source>
        <dbReference type="SAM" id="MobiDB-lite"/>
    </source>
</evidence>
<feature type="region of interest" description="Disordered" evidence="1">
    <location>
        <begin position="1"/>
        <end position="50"/>
    </location>
</feature>
<reference evidence="2 3" key="1">
    <citation type="submission" date="2024-02" db="EMBL/GenBank/DDBJ databases">
        <title>High-quality chromosome-scale genome assembly of Pensacola bahiagrass (Paspalum notatum Flugge var. saurae).</title>
        <authorList>
            <person name="Vega J.M."/>
            <person name="Podio M."/>
            <person name="Orjuela J."/>
            <person name="Siena L.A."/>
            <person name="Pessino S.C."/>
            <person name="Combes M.C."/>
            <person name="Mariac C."/>
            <person name="Albertini E."/>
            <person name="Pupilli F."/>
            <person name="Ortiz J.P.A."/>
            <person name="Leblanc O."/>
        </authorList>
    </citation>
    <scope>NUCLEOTIDE SEQUENCE [LARGE SCALE GENOMIC DNA]</scope>
    <source>
        <strain evidence="2">R1</strain>
        <tissue evidence="2">Leaf</tissue>
    </source>
</reference>
<protein>
    <submittedName>
        <fullName evidence="2">Uncharacterized protein</fullName>
    </submittedName>
</protein>
<evidence type="ECO:0000313" key="2">
    <source>
        <dbReference type="EMBL" id="WVZ50878.1"/>
    </source>
</evidence>
<keyword evidence="3" id="KW-1185">Reference proteome</keyword>
<sequence length="289" mass="31962">MPLGAPSQRPSVLFGWCPSPPPLRRTSPAPLLPQPASYPRSPELLSPAQRPSCGLLEMNRRFKQAAKGFVGKMVPSKERLFQGSTSTGAKREALLRCVDPNLEGVPIALQRTEGENDEEEAGAEHEDEVEEAGVGHEDDDEAGADEGLMGGDGSEEVVQRRGTRKSHYIHPPIPAPADRIPIRPIRDSQWEDVTWDGTGHRRTPNVLLGNIIHVNNPGVVQKNGESIPMTTWKHFALAPHVTYGSVQGPVKHKLWNYFRVDPSQQDHADRVHDQAAKKICKDLFSNLWL</sequence>
<dbReference type="AlphaFoldDB" id="A0AAQ3PN93"/>
<feature type="region of interest" description="Disordered" evidence="1">
    <location>
        <begin position="110"/>
        <end position="154"/>
    </location>
</feature>
<dbReference type="InterPro" id="IPR039266">
    <property type="entry name" value="EN-1/SPM"/>
</dbReference>
<accession>A0AAQ3PN93</accession>
<dbReference type="Proteomes" id="UP001341281">
    <property type="component" value="Chromosome 01"/>
</dbReference>
<dbReference type="GO" id="GO:0032196">
    <property type="term" value="P:transposition"/>
    <property type="evidence" value="ECO:0007669"/>
    <property type="project" value="InterPro"/>
</dbReference>
<dbReference type="PANTHER" id="PTHR33157:SF14">
    <property type="entry name" value="AUTONOMOUS TRANSPOSABLE ELEMENT EN-1 MOSAIC PROTEIN"/>
    <property type="match status" value="1"/>
</dbReference>
<evidence type="ECO:0000313" key="3">
    <source>
        <dbReference type="Proteomes" id="UP001341281"/>
    </source>
</evidence>
<organism evidence="2 3">
    <name type="scientific">Paspalum notatum var. saurae</name>
    <dbReference type="NCBI Taxonomy" id="547442"/>
    <lineage>
        <taxon>Eukaryota</taxon>
        <taxon>Viridiplantae</taxon>
        <taxon>Streptophyta</taxon>
        <taxon>Embryophyta</taxon>
        <taxon>Tracheophyta</taxon>
        <taxon>Spermatophyta</taxon>
        <taxon>Magnoliopsida</taxon>
        <taxon>Liliopsida</taxon>
        <taxon>Poales</taxon>
        <taxon>Poaceae</taxon>
        <taxon>PACMAD clade</taxon>
        <taxon>Panicoideae</taxon>
        <taxon>Andropogonodae</taxon>
        <taxon>Paspaleae</taxon>
        <taxon>Paspalinae</taxon>
        <taxon>Paspalum</taxon>
    </lineage>
</organism>
<feature type="compositionally biased region" description="Acidic residues" evidence="1">
    <location>
        <begin position="115"/>
        <end position="144"/>
    </location>
</feature>
<gene>
    <name evidence="2" type="ORF">U9M48_002087</name>
</gene>